<feature type="binding site" evidence="8">
    <location>
        <position position="95"/>
    </location>
    <ligand>
        <name>Ni(2+)</name>
        <dbReference type="ChEBI" id="CHEBI:49786"/>
    </ligand>
</feature>
<accession>D3E2X7</accession>
<evidence type="ECO:0000256" key="7">
    <source>
        <dbReference type="ARBA" id="ARBA00023163"/>
    </source>
</evidence>
<dbReference type="InterPro" id="IPR002145">
    <property type="entry name" value="CopG"/>
</dbReference>
<dbReference type="Gene3D" id="1.10.1220.10">
    <property type="entry name" value="Met repressor-like"/>
    <property type="match status" value="1"/>
</dbReference>
<proteinExistence type="inferred from homology"/>
<comment type="function">
    <text evidence="1 8">Transcriptional regulator.</text>
</comment>
<dbReference type="InterPro" id="IPR013321">
    <property type="entry name" value="Arc_rbn_hlx_hlx"/>
</dbReference>
<dbReference type="HAMAP" id="MF_00476">
    <property type="entry name" value="NikR"/>
    <property type="match status" value="1"/>
</dbReference>
<evidence type="ECO:0000256" key="2">
    <source>
        <dbReference type="ARBA" id="ARBA00008478"/>
    </source>
</evidence>
<comment type="similarity">
    <text evidence="2 8">Belongs to the transcriptional regulatory CopG/NikR family.</text>
</comment>
<sequence>MRISMSLPKKLLAEFDEVLKDRGYQSRSKGIRDALSDYILRYPWMNEMEGNRVGVITVIYDHHFTGVMENLADIQHDCMEEINASMHIHMTHKYCMEVIVVNGNVTHIRELAERMMRLKGVEHVKLTSTANGESLDREPGLEHSHSHSHSHLIFFLKNFFFLFS</sequence>
<dbReference type="eggNOG" id="arCOG01008">
    <property type="taxonomic scope" value="Archaea"/>
</dbReference>
<feature type="domain" description="Ribbon-helix-helix protein CopG" evidence="9">
    <location>
        <begin position="1"/>
        <end position="42"/>
    </location>
</feature>
<dbReference type="InterPro" id="IPR014864">
    <property type="entry name" value="TF_NikR_Ni-bd_C"/>
</dbReference>
<keyword evidence="12" id="KW-1185">Reference proteome</keyword>
<dbReference type="InterPro" id="IPR010985">
    <property type="entry name" value="Ribbon_hlx_hlx"/>
</dbReference>
<evidence type="ECO:0000256" key="1">
    <source>
        <dbReference type="ARBA" id="ARBA00002339"/>
    </source>
</evidence>
<dbReference type="NCBIfam" id="NF001884">
    <property type="entry name" value="PRK00630.1"/>
    <property type="match status" value="1"/>
</dbReference>
<dbReference type="NCBIfam" id="NF003381">
    <property type="entry name" value="PRK04460.1"/>
    <property type="match status" value="1"/>
</dbReference>
<dbReference type="KEGG" id="mru:mru_1037"/>
<dbReference type="SUPFAM" id="SSF55021">
    <property type="entry name" value="ACT-like"/>
    <property type="match status" value="1"/>
</dbReference>
<feature type="binding site" evidence="8">
    <location>
        <position position="87"/>
    </location>
    <ligand>
        <name>Ni(2+)</name>
        <dbReference type="ChEBI" id="CHEBI:49786"/>
    </ligand>
</feature>
<evidence type="ECO:0000256" key="6">
    <source>
        <dbReference type="ARBA" id="ARBA00023125"/>
    </source>
</evidence>
<evidence type="ECO:0000256" key="5">
    <source>
        <dbReference type="ARBA" id="ARBA00023015"/>
    </source>
</evidence>
<dbReference type="GO" id="GO:0003700">
    <property type="term" value="F:DNA-binding transcription factor activity"/>
    <property type="evidence" value="ECO:0007669"/>
    <property type="project" value="UniProtKB-UniRule"/>
</dbReference>
<dbReference type="STRING" id="634498.mru_1037"/>
<feature type="binding site" evidence="8">
    <location>
        <position position="76"/>
    </location>
    <ligand>
        <name>Ni(2+)</name>
        <dbReference type="ChEBI" id="CHEBI:49786"/>
    </ligand>
</feature>
<dbReference type="PANTHER" id="PTHR34719">
    <property type="entry name" value="NICKEL-RESPONSIVE REGULATOR"/>
    <property type="match status" value="1"/>
</dbReference>
<keyword evidence="5 8" id="KW-0805">Transcription regulation</keyword>
<protein>
    <recommendedName>
        <fullName evidence="8">Putative nickel-responsive regulator</fullName>
    </recommendedName>
</protein>
<dbReference type="SUPFAM" id="SSF47598">
    <property type="entry name" value="Ribbon-helix-helix"/>
    <property type="match status" value="1"/>
</dbReference>
<dbReference type="HOGENOM" id="CLU_113319_1_2_2"/>
<feature type="binding site" evidence="8">
    <location>
        <position position="89"/>
    </location>
    <ligand>
        <name>Ni(2+)</name>
        <dbReference type="ChEBI" id="CHEBI:49786"/>
    </ligand>
</feature>
<dbReference type="GO" id="GO:0010045">
    <property type="term" value="P:response to nickel cation"/>
    <property type="evidence" value="ECO:0007669"/>
    <property type="project" value="InterPro"/>
</dbReference>
<dbReference type="PATRIC" id="fig|634498.28.peg.1036"/>
<dbReference type="AlphaFoldDB" id="D3E2X7"/>
<reference evidence="11 12" key="1">
    <citation type="journal article" date="2010" name="PLoS ONE">
        <title>The genome sequence of the rumen methanogen Methanobrevibacter ruminantium reveals new possibilities for controlling ruminant methane emissions.</title>
        <authorList>
            <person name="Leahy S.C."/>
            <person name="Kelly W.J."/>
            <person name="Altermann E."/>
            <person name="Ronimus R.S."/>
            <person name="Yeoman C.J."/>
            <person name="Pacheco D.M."/>
            <person name="Li D."/>
            <person name="Kong Z."/>
            <person name="McTavish S."/>
            <person name="Sang C."/>
            <person name="Lambie S.C."/>
            <person name="Janssen P.H."/>
            <person name="Dey D."/>
            <person name="Attwood G.T."/>
        </authorList>
    </citation>
    <scope>NUCLEOTIDE SEQUENCE [LARGE SCALE GENOMIC DNA]</scope>
    <source>
        <strain evidence="12">ATCC 35063 / DSM 1093 / JCM 13430 / OCM 146 / M1</strain>
    </source>
</reference>
<evidence type="ECO:0000259" key="9">
    <source>
        <dbReference type="Pfam" id="PF01402"/>
    </source>
</evidence>
<comment type="cofactor">
    <cofactor evidence="8">
        <name>Ni(2+)</name>
        <dbReference type="ChEBI" id="CHEBI:49786"/>
    </cofactor>
    <text evidence="8">Binds 1 nickel ion per subunit.</text>
</comment>
<dbReference type="Pfam" id="PF01402">
    <property type="entry name" value="RHH_1"/>
    <property type="match status" value="1"/>
</dbReference>
<dbReference type="CDD" id="cd22231">
    <property type="entry name" value="RHH_NikR_HicB-like"/>
    <property type="match status" value="1"/>
</dbReference>
<dbReference type="NCBIfam" id="NF002815">
    <property type="entry name" value="PRK02967.1"/>
    <property type="match status" value="1"/>
</dbReference>
<feature type="domain" description="Transcription factor NikR nickel binding C-terminal" evidence="10">
    <location>
        <begin position="53"/>
        <end position="128"/>
    </location>
</feature>
<dbReference type="NCBIfam" id="NF002169">
    <property type="entry name" value="PRK01002.1"/>
    <property type="match status" value="1"/>
</dbReference>
<keyword evidence="4 8" id="KW-0479">Metal-binding</keyword>
<evidence type="ECO:0000256" key="8">
    <source>
        <dbReference type="HAMAP-Rule" id="MF_00476"/>
    </source>
</evidence>
<evidence type="ECO:0000313" key="11">
    <source>
        <dbReference type="EMBL" id="ADC46888.1"/>
    </source>
</evidence>
<organism evidence="11 12">
    <name type="scientific">Methanobrevibacter ruminantium (strain ATCC 35063 / DSM 1093 / JCM 13430 / OCM 146 / M1)</name>
    <name type="common">Methanobacterium ruminantium</name>
    <dbReference type="NCBI Taxonomy" id="634498"/>
    <lineage>
        <taxon>Archaea</taxon>
        <taxon>Methanobacteriati</taxon>
        <taxon>Methanobacteriota</taxon>
        <taxon>Methanomada group</taxon>
        <taxon>Methanobacteria</taxon>
        <taxon>Methanobacteriales</taxon>
        <taxon>Methanobacteriaceae</taxon>
        <taxon>Methanobrevibacter</taxon>
    </lineage>
</organism>
<dbReference type="Gene3D" id="3.30.70.1150">
    <property type="entry name" value="ACT-like. Chain A, domain 2"/>
    <property type="match status" value="1"/>
</dbReference>
<keyword evidence="3 8" id="KW-0533">Nickel</keyword>
<dbReference type="Proteomes" id="UP000008680">
    <property type="component" value="Chromosome"/>
</dbReference>
<evidence type="ECO:0000256" key="3">
    <source>
        <dbReference type="ARBA" id="ARBA00022596"/>
    </source>
</evidence>
<dbReference type="InterPro" id="IPR045865">
    <property type="entry name" value="ACT-like_dom_sf"/>
</dbReference>
<gene>
    <name evidence="11" type="primary">nikR</name>
    <name evidence="11" type="ordered locus">mru_1037</name>
</gene>
<evidence type="ECO:0000259" key="10">
    <source>
        <dbReference type="Pfam" id="PF08753"/>
    </source>
</evidence>
<name>D3E2X7_METRM</name>
<keyword evidence="6 8" id="KW-0238">DNA-binding</keyword>
<dbReference type="InterPro" id="IPR022988">
    <property type="entry name" value="Ni_resp_reg_NikR"/>
</dbReference>
<dbReference type="Pfam" id="PF08753">
    <property type="entry name" value="NikR_C"/>
    <property type="match status" value="1"/>
</dbReference>
<dbReference type="PANTHER" id="PTHR34719:SF2">
    <property type="entry name" value="NICKEL-RESPONSIVE REGULATOR"/>
    <property type="match status" value="1"/>
</dbReference>
<evidence type="ECO:0000256" key="4">
    <source>
        <dbReference type="ARBA" id="ARBA00022723"/>
    </source>
</evidence>
<dbReference type="InterPro" id="IPR027271">
    <property type="entry name" value="Acetolactate_synth/TF_NikR_C"/>
</dbReference>
<dbReference type="GO" id="GO:0016151">
    <property type="term" value="F:nickel cation binding"/>
    <property type="evidence" value="ECO:0007669"/>
    <property type="project" value="UniProtKB-UniRule"/>
</dbReference>
<dbReference type="EMBL" id="CP001719">
    <property type="protein sequence ID" value="ADC46888.1"/>
    <property type="molecule type" value="Genomic_DNA"/>
</dbReference>
<dbReference type="GO" id="GO:0003677">
    <property type="term" value="F:DNA binding"/>
    <property type="evidence" value="ECO:0007669"/>
    <property type="project" value="UniProtKB-KW"/>
</dbReference>
<dbReference type="InterPro" id="IPR050192">
    <property type="entry name" value="CopG/NikR_regulator"/>
</dbReference>
<evidence type="ECO:0000313" key="12">
    <source>
        <dbReference type="Proteomes" id="UP000008680"/>
    </source>
</evidence>
<keyword evidence="7 8" id="KW-0804">Transcription</keyword>